<dbReference type="PANTHER" id="PTHR30435:SF19">
    <property type="entry name" value="FLAGELLAR BASAL-BODY ROD PROTEIN FLGG"/>
    <property type="match status" value="1"/>
</dbReference>
<feature type="domain" description="Flagellar basal-body/hook protein C-terminal" evidence="3">
    <location>
        <begin position="327"/>
        <end position="370"/>
    </location>
</feature>
<dbReference type="RefSeq" id="WP_068914155.1">
    <property type="nucleotide sequence ID" value="NZ_MBEW02000003.1"/>
</dbReference>
<dbReference type="EMBL" id="MBEW02000003">
    <property type="protein sequence ID" value="RDY21944.1"/>
    <property type="molecule type" value="Genomic_DNA"/>
</dbReference>
<feature type="domain" description="Flagellar basal body rod protein N-terminal" evidence="2">
    <location>
        <begin position="5"/>
        <end position="35"/>
    </location>
</feature>
<dbReference type="InterPro" id="IPR001444">
    <property type="entry name" value="Flag_bb_rod_N"/>
</dbReference>
<evidence type="ECO:0000259" key="4">
    <source>
        <dbReference type="Pfam" id="PF22692"/>
    </source>
</evidence>
<dbReference type="PANTHER" id="PTHR30435">
    <property type="entry name" value="FLAGELLAR PROTEIN"/>
    <property type="match status" value="1"/>
</dbReference>
<dbReference type="InterPro" id="IPR037925">
    <property type="entry name" value="FlgE/F/G-like"/>
</dbReference>
<dbReference type="InterPro" id="IPR019776">
    <property type="entry name" value="Flagellar_basal_body_rod_CS"/>
</dbReference>
<keyword evidence="5" id="KW-0282">Flagellum</keyword>
<gene>
    <name evidence="5" type="ORF">BBG48_002410</name>
</gene>
<comment type="caution">
    <text evidence="5">The sequence shown here is derived from an EMBL/GenBank/DDBJ whole genome shotgun (WGS) entry which is preliminary data.</text>
</comment>
<dbReference type="Pfam" id="PF06429">
    <property type="entry name" value="Flg_bbr_C"/>
    <property type="match status" value="1"/>
</dbReference>
<dbReference type="SUPFAM" id="SSF117143">
    <property type="entry name" value="Flagellar hook protein flgE"/>
    <property type="match status" value="1"/>
</dbReference>
<proteinExistence type="inferred from homology"/>
<dbReference type="AlphaFoldDB" id="A0A371IN79"/>
<dbReference type="Pfam" id="PF00460">
    <property type="entry name" value="Flg_bb_rod"/>
    <property type="match status" value="1"/>
</dbReference>
<accession>A0A371IN79</accession>
<name>A0A371IN79_9FIRM</name>
<keyword evidence="6" id="KW-1185">Reference proteome</keyword>
<dbReference type="GO" id="GO:0009288">
    <property type="term" value="C:bacterial-type flagellum"/>
    <property type="evidence" value="ECO:0007669"/>
    <property type="project" value="TreeGrafter"/>
</dbReference>
<keyword evidence="5" id="KW-0966">Cell projection</keyword>
<dbReference type="PROSITE" id="PS00588">
    <property type="entry name" value="FLAGELLA_BB_ROD"/>
    <property type="match status" value="1"/>
</dbReference>
<evidence type="ECO:0000313" key="5">
    <source>
        <dbReference type="EMBL" id="RDY21944.1"/>
    </source>
</evidence>
<reference evidence="5 6" key="1">
    <citation type="journal article" date="2016" name="Genome Announc.">
        <title>Draft Genome Sequence of Criibacterium bergeronii gen. nov., sp. nov., Strain CCRI-22567T, Isolated from a Vaginal Sample from a Woman with Bacterial Vaginosis.</title>
        <authorList>
            <person name="Maheux A.F."/>
            <person name="Berube E."/>
            <person name="Boudreau D.K."/>
            <person name="Raymond F."/>
            <person name="Corbeil J."/>
            <person name="Roy P.H."/>
            <person name="Boissinot M."/>
            <person name="Omar R.F."/>
        </authorList>
    </citation>
    <scope>NUCLEOTIDE SEQUENCE [LARGE SCALE GENOMIC DNA]</scope>
    <source>
        <strain evidence="5 6">CCRI-22567</strain>
    </source>
</reference>
<protein>
    <submittedName>
        <fullName evidence="5">Flagellar basal body and hook protein</fullName>
    </submittedName>
</protein>
<comment type="similarity">
    <text evidence="1">Belongs to the flagella basal body rod proteins family.</text>
</comment>
<organism evidence="5 6">
    <name type="scientific">Criibacterium bergeronii</name>
    <dbReference type="NCBI Taxonomy" id="1871336"/>
    <lineage>
        <taxon>Bacteria</taxon>
        <taxon>Bacillati</taxon>
        <taxon>Bacillota</taxon>
        <taxon>Clostridia</taxon>
        <taxon>Peptostreptococcales</taxon>
        <taxon>Filifactoraceae</taxon>
        <taxon>Criibacterium</taxon>
    </lineage>
</organism>
<evidence type="ECO:0000259" key="3">
    <source>
        <dbReference type="Pfam" id="PF06429"/>
    </source>
</evidence>
<evidence type="ECO:0000259" key="2">
    <source>
        <dbReference type="Pfam" id="PF00460"/>
    </source>
</evidence>
<dbReference type="GO" id="GO:0071978">
    <property type="term" value="P:bacterial-type flagellum-dependent swarming motility"/>
    <property type="evidence" value="ECO:0007669"/>
    <property type="project" value="TreeGrafter"/>
</dbReference>
<dbReference type="Pfam" id="PF22692">
    <property type="entry name" value="LlgE_F_G_D1"/>
    <property type="match status" value="1"/>
</dbReference>
<keyword evidence="5" id="KW-0969">Cilium</keyword>
<dbReference type="STRING" id="1871336.BBG48_07015"/>
<sequence length="376" mass="42370">MLRGIYTAANAMSTKQDTIETITNNIANTDTTAYKKDEHITEAFSEKLLYKRQDSLGYIRNVPNRVKVNNTKLKSGQTQVNIDITRGYLQLEDRNGKGYYRSATLVKDEQGYLRTAYREYNSDTITKFGAYLLDENGEKIQLKQGSDGEIAIDTAGNLTVGNRAIAKVIVPEARKSIGTINSGTITDRVMTNYNQGAQELTENPMHISLEGEGFFKVKLADTGQVKYSRSGAFTMDKDRNLTDFLGNYVLSVSGRPIQLPEYTKEVEFKKNGGVFIKNDQGYLEEVDMMDIVDISNKEDMQKYGHSYLQMISGTKADELPFQGKVLQGYLERSNVNPIDEMVNMIAMYRGFETDQKVINTYDQILDKAVNNLGQIQ</sequence>
<dbReference type="Proteomes" id="UP000093352">
    <property type="component" value="Unassembled WGS sequence"/>
</dbReference>
<evidence type="ECO:0000313" key="6">
    <source>
        <dbReference type="Proteomes" id="UP000093352"/>
    </source>
</evidence>
<dbReference type="InterPro" id="IPR010930">
    <property type="entry name" value="Flg_bb/hook_C_dom"/>
</dbReference>
<feature type="domain" description="Flagellar hook protein FlgE/F/G-like D1" evidence="4">
    <location>
        <begin position="209"/>
        <end position="275"/>
    </location>
</feature>
<dbReference type="InterPro" id="IPR053967">
    <property type="entry name" value="LlgE_F_G-like_D1"/>
</dbReference>
<evidence type="ECO:0000256" key="1">
    <source>
        <dbReference type="ARBA" id="ARBA00009677"/>
    </source>
</evidence>